<evidence type="ECO:0000313" key="2">
    <source>
        <dbReference type="EMBL" id="KAK4117819.1"/>
    </source>
</evidence>
<sequence length="130" mass="14198">MPVLVVSKSTTQYIESNESAVPCIEAVQWVLYCKSFSLSFIVGLRLPYSLGESRETAPLRGDEEMGTAGGVGTHFRKKLLLLLLLLLLLGGILLQRSSAELLLVFVPKLCVLGIIRCVCFKSALRTGDAR</sequence>
<dbReference type="EMBL" id="MU853332">
    <property type="protein sequence ID" value="KAK4117819.1"/>
    <property type="molecule type" value="Genomic_DNA"/>
</dbReference>
<accession>A0AAN6YYV7</accession>
<evidence type="ECO:0000256" key="1">
    <source>
        <dbReference type="SAM" id="Phobius"/>
    </source>
</evidence>
<gene>
    <name evidence="2" type="ORF">N656DRAFT_63519</name>
</gene>
<organism evidence="2 3">
    <name type="scientific">Canariomyces notabilis</name>
    <dbReference type="NCBI Taxonomy" id="2074819"/>
    <lineage>
        <taxon>Eukaryota</taxon>
        <taxon>Fungi</taxon>
        <taxon>Dikarya</taxon>
        <taxon>Ascomycota</taxon>
        <taxon>Pezizomycotina</taxon>
        <taxon>Sordariomycetes</taxon>
        <taxon>Sordariomycetidae</taxon>
        <taxon>Sordariales</taxon>
        <taxon>Chaetomiaceae</taxon>
        <taxon>Canariomyces</taxon>
    </lineage>
</organism>
<evidence type="ECO:0000313" key="3">
    <source>
        <dbReference type="Proteomes" id="UP001302812"/>
    </source>
</evidence>
<keyword evidence="1" id="KW-0812">Transmembrane</keyword>
<keyword evidence="1" id="KW-0472">Membrane</keyword>
<reference evidence="2" key="1">
    <citation type="journal article" date="2023" name="Mol. Phylogenet. Evol.">
        <title>Genome-scale phylogeny and comparative genomics of the fungal order Sordariales.</title>
        <authorList>
            <person name="Hensen N."/>
            <person name="Bonometti L."/>
            <person name="Westerberg I."/>
            <person name="Brannstrom I.O."/>
            <person name="Guillou S."/>
            <person name="Cros-Aarteil S."/>
            <person name="Calhoun S."/>
            <person name="Haridas S."/>
            <person name="Kuo A."/>
            <person name="Mondo S."/>
            <person name="Pangilinan J."/>
            <person name="Riley R."/>
            <person name="LaButti K."/>
            <person name="Andreopoulos B."/>
            <person name="Lipzen A."/>
            <person name="Chen C."/>
            <person name="Yan M."/>
            <person name="Daum C."/>
            <person name="Ng V."/>
            <person name="Clum A."/>
            <person name="Steindorff A."/>
            <person name="Ohm R.A."/>
            <person name="Martin F."/>
            <person name="Silar P."/>
            <person name="Natvig D.O."/>
            <person name="Lalanne C."/>
            <person name="Gautier V."/>
            <person name="Ament-Velasquez S.L."/>
            <person name="Kruys A."/>
            <person name="Hutchinson M.I."/>
            <person name="Powell A.J."/>
            <person name="Barry K."/>
            <person name="Miller A.N."/>
            <person name="Grigoriev I.V."/>
            <person name="Debuchy R."/>
            <person name="Gladieux P."/>
            <person name="Hiltunen Thoren M."/>
            <person name="Johannesson H."/>
        </authorList>
    </citation>
    <scope>NUCLEOTIDE SEQUENCE</scope>
    <source>
        <strain evidence="2">CBS 508.74</strain>
    </source>
</reference>
<reference evidence="2" key="2">
    <citation type="submission" date="2023-05" db="EMBL/GenBank/DDBJ databases">
        <authorList>
            <consortium name="Lawrence Berkeley National Laboratory"/>
            <person name="Steindorff A."/>
            <person name="Hensen N."/>
            <person name="Bonometti L."/>
            <person name="Westerberg I."/>
            <person name="Brannstrom I.O."/>
            <person name="Guillou S."/>
            <person name="Cros-Aarteil S."/>
            <person name="Calhoun S."/>
            <person name="Haridas S."/>
            <person name="Kuo A."/>
            <person name="Mondo S."/>
            <person name="Pangilinan J."/>
            <person name="Riley R."/>
            <person name="Labutti K."/>
            <person name="Andreopoulos B."/>
            <person name="Lipzen A."/>
            <person name="Chen C."/>
            <person name="Yanf M."/>
            <person name="Daum C."/>
            <person name="Ng V."/>
            <person name="Clum A."/>
            <person name="Ohm R."/>
            <person name="Martin F."/>
            <person name="Silar P."/>
            <person name="Natvig D."/>
            <person name="Lalanne C."/>
            <person name="Gautier V."/>
            <person name="Ament-Velasquez S.L."/>
            <person name="Kruys A."/>
            <person name="Hutchinson M.I."/>
            <person name="Powell A.J."/>
            <person name="Barry K."/>
            <person name="Miller A.N."/>
            <person name="Grigoriev I.V."/>
            <person name="Debuchy R."/>
            <person name="Gladieux P."/>
            <person name="Thoren M.H."/>
            <person name="Johannesson H."/>
        </authorList>
    </citation>
    <scope>NUCLEOTIDE SEQUENCE</scope>
    <source>
        <strain evidence="2">CBS 508.74</strain>
    </source>
</reference>
<dbReference type="GeneID" id="89934504"/>
<proteinExistence type="predicted"/>
<protein>
    <submittedName>
        <fullName evidence="2">Uncharacterized protein</fullName>
    </submittedName>
</protein>
<dbReference type="AlphaFoldDB" id="A0AAN6YYV7"/>
<keyword evidence="3" id="KW-1185">Reference proteome</keyword>
<name>A0AAN6YYV7_9PEZI</name>
<dbReference type="RefSeq" id="XP_064675389.1">
    <property type="nucleotide sequence ID" value="XM_064810379.1"/>
</dbReference>
<keyword evidence="1" id="KW-1133">Transmembrane helix</keyword>
<comment type="caution">
    <text evidence="2">The sequence shown here is derived from an EMBL/GenBank/DDBJ whole genome shotgun (WGS) entry which is preliminary data.</text>
</comment>
<dbReference type="Proteomes" id="UP001302812">
    <property type="component" value="Unassembled WGS sequence"/>
</dbReference>
<feature type="transmembrane region" description="Helical" evidence="1">
    <location>
        <begin position="101"/>
        <end position="124"/>
    </location>
</feature>
<feature type="transmembrane region" description="Helical" evidence="1">
    <location>
        <begin position="79"/>
        <end position="95"/>
    </location>
</feature>